<reference evidence="1" key="1">
    <citation type="submission" date="2022-07" db="EMBL/GenBank/DDBJ databases">
        <title>Phylogenomic reconstructions and comparative analyses of Kickxellomycotina fungi.</title>
        <authorList>
            <person name="Reynolds N.K."/>
            <person name="Stajich J.E."/>
            <person name="Barry K."/>
            <person name="Grigoriev I.V."/>
            <person name="Crous P."/>
            <person name="Smith M.E."/>
        </authorList>
    </citation>
    <scope>NUCLEOTIDE SEQUENCE</scope>
    <source>
        <strain evidence="1">Benny 63K</strain>
    </source>
</reference>
<accession>A0ACC1ITJ7</accession>
<dbReference type="Proteomes" id="UP001150581">
    <property type="component" value="Unassembled WGS sequence"/>
</dbReference>
<proteinExistence type="predicted"/>
<name>A0ACC1ITJ7_9FUNG</name>
<evidence type="ECO:0000313" key="2">
    <source>
        <dbReference type="Proteomes" id="UP001150581"/>
    </source>
</evidence>
<sequence length="207" mass="21787">MAPFGTSAGSNDANNTHSAVAPTAPQPIPISTARQQPPSQSNRRSSFGGWTQSLFGMSPPEGSRIQTGLERNGLSPSAGYSAASANSLPDTAASSAFSGIGLFRRFSTASTAAAPTATPTAPSYTQKVQDHLSPEYKWTAANSAALKPGESIGVQQGLRAAKDPALSSDHQPQLQPKFFEEIRTNEDPPSRPDSRMRNLMLSGQFLI</sequence>
<comment type="caution">
    <text evidence="1">The sequence shown here is derived from an EMBL/GenBank/DDBJ whole genome shotgun (WGS) entry which is preliminary data.</text>
</comment>
<organism evidence="1 2">
    <name type="scientific">Kickxella alabastrina</name>
    <dbReference type="NCBI Taxonomy" id="61397"/>
    <lineage>
        <taxon>Eukaryota</taxon>
        <taxon>Fungi</taxon>
        <taxon>Fungi incertae sedis</taxon>
        <taxon>Zoopagomycota</taxon>
        <taxon>Kickxellomycotina</taxon>
        <taxon>Kickxellomycetes</taxon>
        <taxon>Kickxellales</taxon>
        <taxon>Kickxellaceae</taxon>
        <taxon>Kickxella</taxon>
    </lineage>
</organism>
<dbReference type="EMBL" id="JANBPG010000070">
    <property type="protein sequence ID" value="KAJ1900607.1"/>
    <property type="molecule type" value="Genomic_DNA"/>
</dbReference>
<keyword evidence="2" id="KW-1185">Reference proteome</keyword>
<protein>
    <submittedName>
        <fullName evidence="1">Uncharacterized protein</fullName>
    </submittedName>
</protein>
<gene>
    <name evidence="1" type="ORF">LPJ66_001352</name>
</gene>
<evidence type="ECO:0000313" key="1">
    <source>
        <dbReference type="EMBL" id="KAJ1900607.1"/>
    </source>
</evidence>